<protein>
    <recommendedName>
        <fullName evidence="1">EF-hand domain-containing protein</fullName>
    </recommendedName>
</protein>
<dbReference type="Pfam" id="PF03583">
    <property type="entry name" value="LIP"/>
    <property type="match status" value="1"/>
</dbReference>
<dbReference type="SMART" id="SM00054">
    <property type="entry name" value="EFh"/>
    <property type="match status" value="4"/>
</dbReference>
<dbReference type="InterPro" id="IPR018247">
    <property type="entry name" value="EF_Hand_1_Ca_BS"/>
</dbReference>
<dbReference type="InterPro" id="IPR011992">
    <property type="entry name" value="EF-hand-dom_pair"/>
</dbReference>
<dbReference type="RefSeq" id="WP_136537585.1">
    <property type="nucleotide sequence ID" value="NZ_STGY01000083.1"/>
</dbReference>
<dbReference type="EMBL" id="STGY01000083">
    <property type="protein sequence ID" value="THV33704.1"/>
    <property type="molecule type" value="Genomic_DNA"/>
</dbReference>
<dbReference type="InterPro" id="IPR002048">
    <property type="entry name" value="EF_hand_dom"/>
</dbReference>
<evidence type="ECO:0000313" key="3">
    <source>
        <dbReference type="Proteomes" id="UP000308760"/>
    </source>
</evidence>
<dbReference type="Gene3D" id="1.10.238.10">
    <property type="entry name" value="EF-hand"/>
    <property type="match status" value="1"/>
</dbReference>
<organism evidence="2 3">
    <name type="scientific">Glycomyces buryatensis</name>
    <dbReference type="NCBI Taxonomy" id="2570927"/>
    <lineage>
        <taxon>Bacteria</taxon>
        <taxon>Bacillati</taxon>
        <taxon>Actinomycetota</taxon>
        <taxon>Actinomycetes</taxon>
        <taxon>Glycomycetales</taxon>
        <taxon>Glycomycetaceae</taxon>
        <taxon>Glycomyces</taxon>
    </lineage>
</organism>
<dbReference type="PROSITE" id="PS00018">
    <property type="entry name" value="EF_HAND_1"/>
    <property type="match status" value="3"/>
</dbReference>
<dbReference type="CDD" id="cd00051">
    <property type="entry name" value="EFh"/>
    <property type="match status" value="1"/>
</dbReference>
<dbReference type="Pfam" id="PF13202">
    <property type="entry name" value="EF-hand_5"/>
    <property type="match status" value="1"/>
</dbReference>
<keyword evidence="3" id="KW-1185">Reference proteome</keyword>
<dbReference type="Proteomes" id="UP000308760">
    <property type="component" value="Unassembled WGS sequence"/>
</dbReference>
<dbReference type="PANTHER" id="PTHR34853:SF1">
    <property type="entry name" value="LIPASE 5"/>
    <property type="match status" value="1"/>
</dbReference>
<dbReference type="Gene3D" id="3.40.50.1820">
    <property type="entry name" value="alpha/beta hydrolase"/>
    <property type="match status" value="2"/>
</dbReference>
<dbReference type="SUPFAM" id="SSF47473">
    <property type="entry name" value="EF-hand"/>
    <property type="match status" value="1"/>
</dbReference>
<dbReference type="SUPFAM" id="SSF53474">
    <property type="entry name" value="alpha/beta-Hydrolases"/>
    <property type="match status" value="1"/>
</dbReference>
<feature type="domain" description="EF-hand" evidence="1">
    <location>
        <begin position="348"/>
        <end position="383"/>
    </location>
</feature>
<dbReference type="GO" id="GO:0016042">
    <property type="term" value="P:lipid catabolic process"/>
    <property type="evidence" value="ECO:0007669"/>
    <property type="project" value="InterPro"/>
</dbReference>
<proteinExistence type="predicted"/>
<sequence length="525" mass="55405">MNWSPGVLVRHRPLARQLWPDSAASAHRIHYRGMGYDGERRLVSGSAFIPTGTAPDEGWPVIGFAHGTTGLSNASAPSRTGLARLEREHVDRWLGAGYAVAAPDYEGLSTPGPHPYLNGEAVADDVIDAVRAVRGLGHPIGTGWLAAGFSQGGHVAMHVANIATGYAPELDYRGTIAVAPAACVGDLVESLTADGSAPLSPIVMLILAGVGVTRPDFAPAEFLTPIGIELLRWAAGASLREAFGAVRGISNDEAGTTGIAAVPEIAAILEAVSVPVTYLDRPVHISAGIDDEIIPHRPVSRFAAALNKAGNHVDFRDHGGADHAGMLEAGQGDAIDFGWKHLAASEAGGLDVPARRFDLLDRSGDGRLTRDDYDAFALRLVRSLGEAPRSPRAAAVRDGYRKLWNAVRVGADTDGDGTVSGAEYRAWAARESEGDGDRNGFATAVRPLAEAVIALVDADGDRVLDEAELEHLLIACRMSPEETDRADRLLDANGDGKVTADEIIDAVRRFCIGEDAPGSWLFGRF</sequence>
<name>A0A4S8Q0V3_9ACTN</name>
<gene>
    <name evidence="2" type="ORF">FAB82_26075</name>
</gene>
<comment type="caution">
    <text evidence="2">The sequence shown here is derived from an EMBL/GenBank/DDBJ whole genome shotgun (WGS) entry which is preliminary data.</text>
</comment>
<dbReference type="GO" id="GO:0004806">
    <property type="term" value="F:triacylglycerol lipase activity"/>
    <property type="evidence" value="ECO:0007669"/>
    <property type="project" value="InterPro"/>
</dbReference>
<dbReference type="OrthoDB" id="9798122at2"/>
<evidence type="ECO:0000259" key="1">
    <source>
        <dbReference type="PROSITE" id="PS50222"/>
    </source>
</evidence>
<dbReference type="PROSITE" id="PS50222">
    <property type="entry name" value="EF_HAND_2"/>
    <property type="match status" value="2"/>
</dbReference>
<reference evidence="2 3" key="2">
    <citation type="submission" date="2019-05" db="EMBL/GenBank/DDBJ databases">
        <title>Glycomyces buryatensis sp. nov.</title>
        <authorList>
            <person name="Nikitina E."/>
        </authorList>
    </citation>
    <scope>NUCLEOTIDE SEQUENCE [LARGE SCALE GENOMIC DNA]</scope>
    <source>
        <strain evidence="2 3">18</strain>
    </source>
</reference>
<dbReference type="PANTHER" id="PTHR34853">
    <property type="match status" value="1"/>
</dbReference>
<dbReference type="InterPro" id="IPR005152">
    <property type="entry name" value="Lipase_secreted"/>
</dbReference>
<evidence type="ECO:0000313" key="2">
    <source>
        <dbReference type="EMBL" id="THV33704.1"/>
    </source>
</evidence>
<dbReference type="AlphaFoldDB" id="A0A4S8Q0V3"/>
<accession>A0A4S8Q0V3</accession>
<dbReference type="GO" id="GO:0005509">
    <property type="term" value="F:calcium ion binding"/>
    <property type="evidence" value="ECO:0007669"/>
    <property type="project" value="InterPro"/>
</dbReference>
<reference evidence="3" key="1">
    <citation type="submission" date="2019-04" db="EMBL/GenBank/DDBJ databases">
        <title>Nocardioides xinjiangensis sp. nov.</title>
        <authorList>
            <person name="Liu S."/>
        </authorList>
    </citation>
    <scope>NUCLEOTIDE SEQUENCE [LARGE SCALE GENOMIC DNA]</scope>
    <source>
        <strain evidence="3">18</strain>
    </source>
</reference>
<feature type="domain" description="EF-hand" evidence="1">
    <location>
        <begin position="478"/>
        <end position="513"/>
    </location>
</feature>
<dbReference type="InterPro" id="IPR029058">
    <property type="entry name" value="AB_hydrolase_fold"/>
</dbReference>